<name>A0A926IC73_9FIRM</name>
<dbReference type="GO" id="GO:1990077">
    <property type="term" value="C:primosome complex"/>
    <property type="evidence" value="ECO:0007669"/>
    <property type="project" value="UniProtKB-UniRule"/>
</dbReference>
<dbReference type="InterPro" id="IPR001650">
    <property type="entry name" value="Helicase_C-like"/>
</dbReference>
<dbReference type="CDD" id="cd18804">
    <property type="entry name" value="SF2_C_priA"/>
    <property type="match status" value="1"/>
</dbReference>
<evidence type="ECO:0000256" key="10">
    <source>
        <dbReference type="ARBA" id="ARBA00023235"/>
    </source>
</evidence>
<keyword evidence="4 12" id="KW-0547">Nucleotide-binding</keyword>
<evidence type="ECO:0000256" key="11">
    <source>
        <dbReference type="ARBA" id="ARBA00048988"/>
    </source>
</evidence>
<evidence type="ECO:0000256" key="6">
    <source>
        <dbReference type="ARBA" id="ARBA00022806"/>
    </source>
</evidence>
<keyword evidence="8 12" id="KW-0067">ATP-binding</keyword>
<dbReference type="GO" id="GO:0006269">
    <property type="term" value="P:DNA replication, synthesis of primer"/>
    <property type="evidence" value="ECO:0007669"/>
    <property type="project" value="UniProtKB-KW"/>
</dbReference>
<protein>
    <recommendedName>
        <fullName evidence="12">Replication restart protein PriA</fullName>
    </recommendedName>
    <alternativeName>
        <fullName evidence="12">ATP-dependent DNA helicase PriA</fullName>
        <ecNumber evidence="12">5.6.2.4</ecNumber>
    </alternativeName>
    <alternativeName>
        <fullName evidence="12">DNA 3'-5' helicase PriA</fullName>
    </alternativeName>
</protein>
<keyword evidence="10 12" id="KW-0413">Isomerase</keyword>
<feature type="binding site" evidence="12">
    <location>
        <position position="548"/>
    </location>
    <ligand>
        <name>Zn(2+)</name>
        <dbReference type="ChEBI" id="CHEBI:29105"/>
        <label>2</label>
    </ligand>
</feature>
<comment type="function">
    <text evidence="12">Initiates the restart of stalled replication forks, which reloads the replicative helicase on sites other than the origin of replication. Recognizes and binds to abandoned replication forks and remodels them to uncover a helicase loading site. Promotes assembly of the primosome at these replication forks.</text>
</comment>
<evidence type="ECO:0000256" key="7">
    <source>
        <dbReference type="ARBA" id="ARBA00022833"/>
    </source>
</evidence>
<evidence type="ECO:0000256" key="3">
    <source>
        <dbReference type="ARBA" id="ARBA00022723"/>
    </source>
</evidence>
<keyword evidence="1 12" id="KW-0639">Primosome</keyword>
<keyword evidence="7 12" id="KW-0862">Zinc</keyword>
<comment type="catalytic activity">
    <reaction evidence="11 12">
        <text>ATP + H2O = ADP + phosphate + H(+)</text>
        <dbReference type="Rhea" id="RHEA:13065"/>
        <dbReference type="ChEBI" id="CHEBI:15377"/>
        <dbReference type="ChEBI" id="CHEBI:15378"/>
        <dbReference type="ChEBI" id="CHEBI:30616"/>
        <dbReference type="ChEBI" id="CHEBI:43474"/>
        <dbReference type="ChEBI" id="CHEBI:456216"/>
        <dbReference type="EC" id="5.6.2.4"/>
    </reaction>
</comment>
<dbReference type="Pfam" id="PF18319">
    <property type="entry name" value="Zn_ribbon_PriA"/>
    <property type="match status" value="1"/>
</dbReference>
<dbReference type="SMART" id="SM00490">
    <property type="entry name" value="HELICc"/>
    <property type="match status" value="1"/>
</dbReference>
<evidence type="ECO:0000259" key="14">
    <source>
        <dbReference type="PROSITE" id="PS51194"/>
    </source>
</evidence>
<dbReference type="GO" id="GO:0043138">
    <property type="term" value="F:3'-5' DNA helicase activity"/>
    <property type="evidence" value="ECO:0007669"/>
    <property type="project" value="UniProtKB-EC"/>
</dbReference>
<dbReference type="InterPro" id="IPR014001">
    <property type="entry name" value="Helicase_ATP-bd"/>
</dbReference>
<gene>
    <name evidence="12 15" type="primary">priA</name>
    <name evidence="15" type="ORF">H8709_08765</name>
</gene>
<comment type="cofactor">
    <cofactor evidence="12">
        <name>Zn(2+)</name>
        <dbReference type="ChEBI" id="CHEBI:29105"/>
    </cofactor>
    <text evidence="12">Binds 2 zinc ions per subunit.</text>
</comment>
<feature type="domain" description="Helicase ATP-binding" evidence="13">
    <location>
        <begin position="290"/>
        <end position="456"/>
    </location>
</feature>
<feature type="binding site" evidence="12">
    <location>
        <position position="518"/>
    </location>
    <ligand>
        <name>Zn(2+)</name>
        <dbReference type="ChEBI" id="CHEBI:29105"/>
        <label>1</label>
    </ligand>
</feature>
<evidence type="ECO:0000256" key="2">
    <source>
        <dbReference type="ARBA" id="ARBA00022705"/>
    </source>
</evidence>
<accession>A0A926IC73</accession>
<dbReference type="Pfam" id="PF18074">
    <property type="entry name" value="PriA_C"/>
    <property type="match status" value="1"/>
</dbReference>
<dbReference type="EMBL" id="JACRTC010000006">
    <property type="protein sequence ID" value="MBC8570917.1"/>
    <property type="molecule type" value="Genomic_DNA"/>
</dbReference>
<keyword evidence="2 12" id="KW-0235">DNA replication</keyword>
<dbReference type="InterPro" id="IPR041236">
    <property type="entry name" value="PriA_C"/>
</dbReference>
<feature type="binding site" evidence="12">
    <location>
        <position position="558"/>
    </location>
    <ligand>
        <name>Zn(2+)</name>
        <dbReference type="ChEBI" id="CHEBI:29105"/>
        <label>1</label>
    </ligand>
</feature>
<evidence type="ECO:0000256" key="1">
    <source>
        <dbReference type="ARBA" id="ARBA00022515"/>
    </source>
</evidence>
<evidence type="ECO:0000256" key="12">
    <source>
        <dbReference type="HAMAP-Rule" id="MF_00983"/>
    </source>
</evidence>
<dbReference type="GO" id="GO:0006310">
    <property type="term" value="P:DNA recombination"/>
    <property type="evidence" value="ECO:0007669"/>
    <property type="project" value="InterPro"/>
</dbReference>
<dbReference type="PANTHER" id="PTHR30580">
    <property type="entry name" value="PRIMOSOMAL PROTEIN N"/>
    <property type="match status" value="1"/>
</dbReference>
<organism evidence="15 16">
    <name type="scientific">Zongyangia hominis</name>
    <dbReference type="NCBI Taxonomy" id="2763677"/>
    <lineage>
        <taxon>Bacteria</taxon>
        <taxon>Bacillati</taxon>
        <taxon>Bacillota</taxon>
        <taxon>Clostridia</taxon>
        <taxon>Eubacteriales</taxon>
        <taxon>Oscillospiraceae</taxon>
        <taxon>Zongyangia</taxon>
    </lineage>
</organism>
<dbReference type="PROSITE" id="PS51194">
    <property type="entry name" value="HELICASE_CTER"/>
    <property type="match status" value="1"/>
</dbReference>
<dbReference type="InterPro" id="IPR005259">
    <property type="entry name" value="PriA"/>
</dbReference>
<dbReference type="SMART" id="SM00487">
    <property type="entry name" value="DEXDc"/>
    <property type="match status" value="1"/>
</dbReference>
<dbReference type="GO" id="GO:0008270">
    <property type="term" value="F:zinc ion binding"/>
    <property type="evidence" value="ECO:0007669"/>
    <property type="project" value="UniProtKB-UniRule"/>
</dbReference>
<dbReference type="HAMAP" id="MF_00983">
    <property type="entry name" value="PriA"/>
    <property type="match status" value="1"/>
</dbReference>
<reference evidence="15" key="1">
    <citation type="submission" date="2020-08" db="EMBL/GenBank/DDBJ databases">
        <title>Genome public.</title>
        <authorList>
            <person name="Liu C."/>
            <person name="Sun Q."/>
        </authorList>
    </citation>
    <scope>NUCLEOTIDE SEQUENCE</scope>
    <source>
        <strain evidence="15">NSJ-54</strain>
    </source>
</reference>
<dbReference type="InterPro" id="IPR042115">
    <property type="entry name" value="PriA_3primeBD_sf"/>
</dbReference>
<feature type="binding site" evidence="12">
    <location>
        <position position="545"/>
    </location>
    <ligand>
        <name>Zn(2+)</name>
        <dbReference type="ChEBI" id="CHEBI:29105"/>
        <label>2</label>
    </ligand>
</feature>
<dbReference type="SUPFAM" id="SSF52540">
    <property type="entry name" value="P-loop containing nucleoside triphosphate hydrolases"/>
    <property type="match status" value="2"/>
</dbReference>
<evidence type="ECO:0000259" key="13">
    <source>
        <dbReference type="PROSITE" id="PS51192"/>
    </source>
</evidence>
<dbReference type="GO" id="GO:0016787">
    <property type="term" value="F:hydrolase activity"/>
    <property type="evidence" value="ECO:0007669"/>
    <property type="project" value="UniProtKB-KW"/>
</dbReference>
<dbReference type="FunFam" id="3.40.50.300:FF:000489">
    <property type="entry name" value="Primosome assembly protein PriA"/>
    <property type="match status" value="1"/>
</dbReference>
<keyword evidence="6 12" id="KW-0347">Helicase</keyword>
<evidence type="ECO:0000313" key="16">
    <source>
        <dbReference type="Proteomes" id="UP000660861"/>
    </source>
</evidence>
<comment type="caution">
    <text evidence="15">The sequence shown here is derived from an EMBL/GenBank/DDBJ whole genome shotgun (WGS) entry which is preliminary data.</text>
</comment>
<comment type="subunit">
    <text evidence="12">Component of the replication restart primosome.</text>
</comment>
<dbReference type="Pfam" id="PF17764">
    <property type="entry name" value="PriA_3primeBD"/>
    <property type="match status" value="1"/>
</dbReference>
<feature type="binding site" evidence="12">
    <location>
        <position position="521"/>
    </location>
    <ligand>
        <name>Zn(2+)</name>
        <dbReference type="ChEBI" id="CHEBI:29105"/>
        <label>1</label>
    </ligand>
</feature>
<feature type="binding site" evidence="12">
    <location>
        <position position="527"/>
    </location>
    <ligand>
        <name>Zn(2+)</name>
        <dbReference type="ChEBI" id="CHEBI:29105"/>
        <label>2</label>
    </ligand>
</feature>
<evidence type="ECO:0000256" key="8">
    <source>
        <dbReference type="ARBA" id="ARBA00022840"/>
    </source>
</evidence>
<keyword evidence="9 12" id="KW-0238">DNA-binding</keyword>
<dbReference type="InterPro" id="IPR041222">
    <property type="entry name" value="PriA_3primeBD"/>
</dbReference>
<dbReference type="GO" id="GO:0006270">
    <property type="term" value="P:DNA replication initiation"/>
    <property type="evidence" value="ECO:0007669"/>
    <property type="project" value="TreeGrafter"/>
</dbReference>
<comment type="similarity">
    <text evidence="12">Belongs to the helicase family. PriA subfamily.</text>
</comment>
<dbReference type="Pfam" id="PF00270">
    <property type="entry name" value="DEAD"/>
    <property type="match status" value="1"/>
</dbReference>
<keyword evidence="3 12" id="KW-0479">Metal-binding</keyword>
<evidence type="ECO:0000256" key="4">
    <source>
        <dbReference type="ARBA" id="ARBA00022741"/>
    </source>
</evidence>
<evidence type="ECO:0000256" key="9">
    <source>
        <dbReference type="ARBA" id="ARBA00023125"/>
    </source>
</evidence>
<feature type="binding site" evidence="12">
    <location>
        <position position="561"/>
    </location>
    <ligand>
        <name>Zn(2+)</name>
        <dbReference type="ChEBI" id="CHEBI:29105"/>
        <label>1</label>
    </ligand>
</feature>
<evidence type="ECO:0000256" key="5">
    <source>
        <dbReference type="ARBA" id="ARBA00022801"/>
    </source>
</evidence>
<feature type="domain" description="Helicase C-terminal" evidence="14">
    <location>
        <begin position="553"/>
        <end position="706"/>
    </location>
</feature>
<dbReference type="Pfam" id="PF00271">
    <property type="entry name" value="Helicase_C"/>
    <property type="match status" value="1"/>
</dbReference>
<dbReference type="Proteomes" id="UP000660861">
    <property type="component" value="Unassembled WGS sequence"/>
</dbReference>
<dbReference type="GO" id="GO:0003677">
    <property type="term" value="F:DNA binding"/>
    <property type="evidence" value="ECO:0007669"/>
    <property type="project" value="UniProtKB-UniRule"/>
</dbReference>
<dbReference type="Gene3D" id="3.40.50.300">
    <property type="entry name" value="P-loop containing nucleotide triphosphate hydrolases"/>
    <property type="match status" value="2"/>
</dbReference>
<dbReference type="PANTHER" id="PTHR30580:SF0">
    <property type="entry name" value="PRIMOSOMAL PROTEIN N"/>
    <property type="match status" value="1"/>
</dbReference>
<sequence length="818" mass="92615">MAVVDVVKVAVDKAAFHFDKLYDYLPPKPGQSSALVGCRVLVPFGRGNQKRQGVVLGFGERERESFLKPVSRVIDERPVLTSEMLRLMRALKESTFCTWFDALRCVLPGGLGYEIRPRYTALRDPYAEEAMNLSGDESRLYTYIKNRKDGVQEQKIKADLGFADPKSLLEKLQGLGLIAKLEDVHRRVLDETVTMVRLTGEEPPPDKKLTQKQQAVAEFLEEVGSATLKEIGYFTGVTRAVTDRLRDAGVVEYLECEVYRSPQEPATSEEPLAITLSDYQQKAYNQLYADYRSGRYTTALLYGVTGSGKTSVFLKLTKQVIADGKSVIVMVPEISLTPQTVEYFHRCFGKNVAVMHSALSMGQRLDEWKRIRRGEVQVVVGTRSAVFAPLEHIGLIIIDEEQEHTYKSESSPRFHARDVAKVRCNYHGAMLLLSSATPSVESFYFAKTGRYHLVSMRRRYAAAKLPETYIVDMRMGAMEGNTSIYSAAVLDALKKTLQKGEQAILLLNRRGYHTSVRCPSCGHVWKCPHCSISMTYHRMNGRLMCHYCGYSEEVPRVCPECGFDHLSFVGVGTQQAEEQLREILPGARVLRMDMDTTMSKFSYQKNFDAFRRGEYDVMIGTQMVAKGLNFPKVTMVAVLSIDQALYSTDFRAYERAFGLMTQVVGRCGRNDLPGKAYIQTYTPENPVIEVAAAQDYDRFFEDEILNRKVMLYPPFCSICSVGFSGERESQVIRAAGLFVERMREKVTREYASLPIKVLGPTGFGILKVSNKYRYRVIIKCRNDDNFRRMMGELLTELGKQKEFSDVSLFADLYFDSNQ</sequence>
<proteinExistence type="inferred from homology"/>
<dbReference type="Gene3D" id="3.40.1440.60">
    <property type="entry name" value="PriA, 3(prime) DNA-binding domain"/>
    <property type="match status" value="1"/>
</dbReference>
<keyword evidence="5 12" id="KW-0378">Hydrolase</keyword>
<dbReference type="CDD" id="cd17929">
    <property type="entry name" value="DEXHc_priA"/>
    <property type="match status" value="1"/>
</dbReference>
<keyword evidence="16" id="KW-1185">Reference proteome</keyword>
<dbReference type="EC" id="5.6.2.4" evidence="12"/>
<feature type="binding site" evidence="12">
    <location>
        <position position="530"/>
    </location>
    <ligand>
        <name>Zn(2+)</name>
        <dbReference type="ChEBI" id="CHEBI:29105"/>
        <label>2</label>
    </ligand>
</feature>
<dbReference type="InterPro" id="IPR027417">
    <property type="entry name" value="P-loop_NTPase"/>
</dbReference>
<dbReference type="GO" id="GO:0006302">
    <property type="term" value="P:double-strand break repair"/>
    <property type="evidence" value="ECO:0007669"/>
    <property type="project" value="InterPro"/>
</dbReference>
<dbReference type="InterPro" id="IPR040498">
    <property type="entry name" value="PriA_CRR"/>
</dbReference>
<dbReference type="GO" id="GO:0005524">
    <property type="term" value="F:ATP binding"/>
    <property type="evidence" value="ECO:0007669"/>
    <property type="project" value="UniProtKB-UniRule"/>
</dbReference>
<dbReference type="NCBIfam" id="TIGR00595">
    <property type="entry name" value="priA"/>
    <property type="match status" value="1"/>
</dbReference>
<dbReference type="PROSITE" id="PS51192">
    <property type="entry name" value="HELICASE_ATP_BIND_1"/>
    <property type="match status" value="1"/>
</dbReference>
<dbReference type="InterPro" id="IPR011545">
    <property type="entry name" value="DEAD/DEAH_box_helicase_dom"/>
</dbReference>
<dbReference type="AlphaFoldDB" id="A0A926IC73"/>
<comment type="catalytic activity">
    <reaction evidence="12">
        <text>Couples ATP hydrolysis with the unwinding of duplex DNA by translocating in the 3'-5' direction.</text>
        <dbReference type="EC" id="5.6.2.4"/>
    </reaction>
</comment>
<evidence type="ECO:0000313" key="15">
    <source>
        <dbReference type="EMBL" id="MBC8570917.1"/>
    </source>
</evidence>